<dbReference type="GO" id="GO:0005525">
    <property type="term" value="F:GTP binding"/>
    <property type="evidence" value="ECO:0007669"/>
    <property type="project" value="UniProtKB-KW"/>
</dbReference>
<evidence type="ECO:0000256" key="2">
    <source>
        <dbReference type="ARBA" id="ARBA00023134"/>
    </source>
</evidence>
<evidence type="ECO:0000256" key="1">
    <source>
        <dbReference type="ARBA" id="ARBA00022741"/>
    </source>
</evidence>
<organism evidence="6 7">
    <name type="scientific">Natranaerovirga pectinivora</name>
    <dbReference type="NCBI Taxonomy" id="682400"/>
    <lineage>
        <taxon>Bacteria</taxon>
        <taxon>Bacillati</taxon>
        <taxon>Bacillota</taxon>
        <taxon>Clostridia</taxon>
        <taxon>Lachnospirales</taxon>
        <taxon>Natranaerovirgaceae</taxon>
        <taxon>Natranaerovirga</taxon>
    </lineage>
</organism>
<evidence type="ECO:0000259" key="3">
    <source>
        <dbReference type="Pfam" id="PF01926"/>
    </source>
</evidence>
<dbReference type="AlphaFoldDB" id="A0A4R3MNA2"/>
<accession>A0A4R3MNA2</accession>
<feature type="domain" description="G" evidence="3">
    <location>
        <begin position="14"/>
        <end position="129"/>
    </location>
</feature>
<dbReference type="InterPro" id="IPR023873">
    <property type="entry name" value="FeFe-hyd_GTPase_HydF"/>
</dbReference>
<dbReference type="CDD" id="cd00880">
    <property type="entry name" value="Era_like"/>
    <property type="match status" value="1"/>
</dbReference>
<dbReference type="NCBIfam" id="TIGR03918">
    <property type="entry name" value="GTP_HydF"/>
    <property type="match status" value="1"/>
</dbReference>
<evidence type="ECO:0000313" key="7">
    <source>
        <dbReference type="Proteomes" id="UP000294902"/>
    </source>
</evidence>
<dbReference type="Gene3D" id="3.40.50.11420">
    <property type="match status" value="1"/>
</dbReference>
<dbReference type="PANTHER" id="PTHR42714">
    <property type="entry name" value="TRNA MODIFICATION GTPASE GTPBP3"/>
    <property type="match status" value="1"/>
</dbReference>
<evidence type="ECO:0000313" key="6">
    <source>
        <dbReference type="EMBL" id="TCT16707.1"/>
    </source>
</evidence>
<dbReference type="NCBIfam" id="TIGR00231">
    <property type="entry name" value="small_GTP"/>
    <property type="match status" value="1"/>
</dbReference>
<dbReference type="GO" id="GO:0005737">
    <property type="term" value="C:cytoplasm"/>
    <property type="evidence" value="ECO:0007669"/>
    <property type="project" value="TreeGrafter"/>
</dbReference>
<dbReference type="GO" id="GO:0030488">
    <property type="term" value="P:tRNA methylation"/>
    <property type="evidence" value="ECO:0007669"/>
    <property type="project" value="TreeGrafter"/>
</dbReference>
<dbReference type="PRINTS" id="PR00449">
    <property type="entry name" value="RASTRNSFRMNG"/>
</dbReference>
<dbReference type="InterPro" id="IPR027417">
    <property type="entry name" value="P-loop_NTPase"/>
</dbReference>
<keyword evidence="2" id="KW-0342">GTP-binding</keyword>
<evidence type="ECO:0000259" key="4">
    <source>
        <dbReference type="Pfam" id="PF18128"/>
    </source>
</evidence>
<feature type="domain" description="Hydrogen maturase F dimerization" evidence="4">
    <location>
        <begin position="180"/>
        <end position="278"/>
    </location>
</feature>
<dbReference type="GO" id="GO:0002098">
    <property type="term" value="P:tRNA wobble uridine modification"/>
    <property type="evidence" value="ECO:0007669"/>
    <property type="project" value="TreeGrafter"/>
</dbReference>
<dbReference type="EMBL" id="SMAL01000001">
    <property type="protein sequence ID" value="TCT16707.1"/>
    <property type="molecule type" value="Genomic_DNA"/>
</dbReference>
<keyword evidence="1" id="KW-0547">Nucleotide-binding</keyword>
<dbReference type="SUPFAM" id="SSF52540">
    <property type="entry name" value="P-loop containing nucleoside triphosphate hydrolases"/>
    <property type="match status" value="1"/>
</dbReference>
<dbReference type="Gene3D" id="3.40.50.11410">
    <property type="match status" value="1"/>
</dbReference>
<dbReference type="Proteomes" id="UP000294902">
    <property type="component" value="Unassembled WGS sequence"/>
</dbReference>
<comment type="caution">
    <text evidence="6">The sequence shown here is derived from an EMBL/GenBank/DDBJ whole genome shotgun (WGS) entry which is preliminary data.</text>
</comment>
<dbReference type="InterPro" id="IPR006073">
    <property type="entry name" value="GTP-bd"/>
</dbReference>
<dbReference type="Pfam" id="PF18133">
    <property type="entry name" value="HydF_tetramer"/>
    <property type="match status" value="1"/>
</dbReference>
<dbReference type="Gene3D" id="3.40.50.300">
    <property type="entry name" value="P-loop containing nucleotide triphosphate hydrolases"/>
    <property type="match status" value="1"/>
</dbReference>
<dbReference type="InterPro" id="IPR041606">
    <property type="entry name" value="HydF_dimer"/>
</dbReference>
<dbReference type="PANTHER" id="PTHR42714:SF6">
    <property type="entry name" value="TRANSLATION INITIATION FACTOR IF-2"/>
    <property type="match status" value="1"/>
</dbReference>
<gene>
    <name evidence="6" type="ORF">EDC18_1012</name>
</gene>
<dbReference type="RefSeq" id="WP_132249049.1">
    <property type="nucleotide sequence ID" value="NZ_SMAL01000001.1"/>
</dbReference>
<feature type="domain" description="Hydrogen maturase F tetramerization" evidence="5">
    <location>
        <begin position="282"/>
        <end position="398"/>
    </location>
</feature>
<protein>
    <submittedName>
        <fullName evidence="6">[FeFe] hydrogenase H-cluster maturation GTPase HydF</fullName>
    </submittedName>
</protein>
<name>A0A4R3MNA2_9FIRM</name>
<dbReference type="Pfam" id="PF18128">
    <property type="entry name" value="HydF_dimer"/>
    <property type="match status" value="1"/>
</dbReference>
<dbReference type="OrthoDB" id="9811338at2"/>
<dbReference type="InterPro" id="IPR040644">
    <property type="entry name" value="HydF_tetramer"/>
</dbReference>
<keyword evidence="7" id="KW-1185">Reference proteome</keyword>
<dbReference type="InterPro" id="IPR005225">
    <property type="entry name" value="Small_GTP-bd"/>
</dbReference>
<proteinExistence type="predicted"/>
<evidence type="ECO:0000259" key="5">
    <source>
        <dbReference type="Pfam" id="PF18133"/>
    </source>
</evidence>
<reference evidence="6 7" key="1">
    <citation type="submission" date="2019-03" db="EMBL/GenBank/DDBJ databases">
        <title>Genomic Encyclopedia of Type Strains, Phase IV (KMG-IV): sequencing the most valuable type-strain genomes for metagenomic binning, comparative biology and taxonomic classification.</title>
        <authorList>
            <person name="Goeker M."/>
        </authorList>
    </citation>
    <scope>NUCLEOTIDE SEQUENCE [LARGE SCALE GENOMIC DNA]</scope>
    <source>
        <strain evidence="6 7">DSM 24629</strain>
    </source>
</reference>
<dbReference type="Pfam" id="PF01926">
    <property type="entry name" value="MMR_HSR1"/>
    <property type="match status" value="1"/>
</dbReference>
<sequence length="403" mass="44640">MNLDNNTTRSNRLHIALFGKTNSGKSSIINAITGQNISLVSEINGTTTDPVYKSMELLPLGPVVIIDTAGLNDSTPLGHLRKEKTLEVLNKTDIALIVIDPVEGADVFEKELIAMIKEKNLPFVCIINKMDLISDPSIVYDLESLLNVALIKASAKTLYGINEIKESIIKAVPSDMDITILDNLVSPKDIVVLVIPIDSAAPKGRIILPQQQVLREVLDKGGICLVCQDNELEETLMSLNKNPKIIITDSQVFDKVSKIVPDGVMLTSFSILFAKYKGDLKELVKGAQWIENLKEGDRVLISEGCTHHRQKDDIGTVKIPNWLKKYTGKNIIIDFTSGYEYPKNLSDYALIIHCGSCMLNRKEVLYRIHKAKESNVPIVNYGVFIAYVNGILNKTLEPFIPSN</sequence>